<dbReference type="Gene3D" id="3.90.960.10">
    <property type="entry name" value="YbaK/aminoacyl-tRNA synthetase-associated domain"/>
    <property type="match status" value="1"/>
</dbReference>
<proteinExistence type="predicted"/>
<dbReference type="PANTHER" id="PTHR30411:SF1">
    <property type="entry name" value="CYTOPLASMIC PROTEIN"/>
    <property type="match status" value="1"/>
</dbReference>
<organism evidence="2 3">
    <name type="scientific">Bosea robiniae</name>
    <dbReference type="NCBI Taxonomy" id="1036780"/>
    <lineage>
        <taxon>Bacteria</taxon>
        <taxon>Pseudomonadati</taxon>
        <taxon>Pseudomonadota</taxon>
        <taxon>Alphaproteobacteria</taxon>
        <taxon>Hyphomicrobiales</taxon>
        <taxon>Boseaceae</taxon>
        <taxon>Bosea</taxon>
    </lineage>
</organism>
<dbReference type="RefSeq" id="WP_091861985.1">
    <property type="nucleotide sequence ID" value="NZ_FNBZ01000009.1"/>
</dbReference>
<accession>A0ABY0P8D0</accession>
<dbReference type="Proteomes" id="UP000199468">
    <property type="component" value="Unassembled WGS sequence"/>
</dbReference>
<dbReference type="InterPro" id="IPR036754">
    <property type="entry name" value="YbaK/aa-tRNA-synt-asso_dom_sf"/>
</dbReference>
<dbReference type="CDD" id="cd04333">
    <property type="entry name" value="ProX_deacylase"/>
    <property type="match status" value="1"/>
</dbReference>
<dbReference type="SUPFAM" id="SSF55826">
    <property type="entry name" value="YbaK/ProRS associated domain"/>
    <property type="match status" value="1"/>
</dbReference>
<reference evidence="2 3" key="1">
    <citation type="submission" date="2016-10" db="EMBL/GenBank/DDBJ databases">
        <authorList>
            <person name="Varghese N."/>
            <person name="Submissions S."/>
        </authorList>
    </citation>
    <scope>NUCLEOTIDE SEQUENCE [LARGE SCALE GENOMIC DNA]</scope>
    <source>
        <strain evidence="2 3">DSM 26672</strain>
    </source>
</reference>
<dbReference type="PANTHER" id="PTHR30411">
    <property type="entry name" value="CYTOPLASMIC PROTEIN"/>
    <property type="match status" value="1"/>
</dbReference>
<dbReference type="EMBL" id="FNBZ01000009">
    <property type="protein sequence ID" value="SDH59007.1"/>
    <property type="molecule type" value="Genomic_DNA"/>
</dbReference>
<dbReference type="InterPro" id="IPR007214">
    <property type="entry name" value="YbaK/aa-tRNA-synth-assoc-dom"/>
</dbReference>
<comment type="caution">
    <text evidence="2">The sequence shown here is derived from an EMBL/GenBank/DDBJ whole genome shotgun (WGS) entry which is preliminary data.</text>
</comment>
<keyword evidence="3" id="KW-1185">Reference proteome</keyword>
<evidence type="ECO:0000313" key="3">
    <source>
        <dbReference type="Proteomes" id="UP000199468"/>
    </source>
</evidence>
<name>A0ABY0P8D0_9HYPH</name>
<evidence type="ECO:0000259" key="1">
    <source>
        <dbReference type="Pfam" id="PF04073"/>
    </source>
</evidence>
<evidence type="ECO:0000313" key="2">
    <source>
        <dbReference type="EMBL" id="SDH59007.1"/>
    </source>
</evidence>
<dbReference type="Pfam" id="PF04073">
    <property type="entry name" value="tRNA_edit"/>
    <property type="match status" value="1"/>
</dbReference>
<protein>
    <submittedName>
        <fullName evidence="2">Cys-tRNA(Pro) deacylase, prolyl-tRNA editing enzyme YbaK/EbsC</fullName>
    </submittedName>
</protein>
<sequence length="162" mass="16837">MSLESVRAFFAQHAPDIAVIVTDDSSATVPLAAAAHGVEPGQIAKTLSLRIGDEVVLVVTRGDARLDNRKAKAALGGKPRMLGQKEVEALTGHPVGGVCPFGLATPLKVYCDVSLKAFDIVVPAAGSTHSALRIAPQRMAELTQAEWVDTCQEAVQAAAAAE</sequence>
<gene>
    <name evidence="2" type="ORF">SAMN05421844_109216</name>
</gene>
<feature type="domain" description="YbaK/aminoacyl-tRNA synthetase-associated" evidence="1">
    <location>
        <begin position="27"/>
        <end position="140"/>
    </location>
</feature>